<dbReference type="Pfam" id="PF02653">
    <property type="entry name" value="BPD_transp_2"/>
    <property type="match status" value="1"/>
</dbReference>
<evidence type="ECO:0000313" key="8">
    <source>
        <dbReference type="Proteomes" id="UP000238392"/>
    </source>
</evidence>
<name>A0A2T0WQ87_9RHOB</name>
<feature type="transmembrane region" description="Helical" evidence="6">
    <location>
        <begin position="75"/>
        <end position="96"/>
    </location>
</feature>
<evidence type="ECO:0000313" key="7">
    <source>
        <dbReference type="EMBL" id="PRY88862.1"/>
    </source>
</evidence>
<keyword evidence="8" id="KW-1185">Reference proteome</keyword>
<dbReference type="GO" id="GO:0005886">
    <property type="term" value="C:plasma membrane"/>
    <property type="evidence" value="ECO:0007669"/>
    <property type="project" value="UniProtKB-SubCell"/>
</dbReference>
<feature type="transmembrane region" description="Helical" evidence="6">
    <location>
        <begin position="49"/>
        <end position="69"/>
    </location>
</feature>
<gene>
    <name evidence="7" type="ORF">CLV74_107204</name>
</gene>
<feature type="transmembrane region" description="Helical" evidence="6">
    <location>
        <begin position="171"/>
        <end position="191"/>
    </location>
</feature>
<organism evidence="7 8">
    <name type="scientific">Donghicola tyrosinivorans</name>
    <dbReference type="NCBI Taxonomy" id="1652492"/>
    <lineage>
        <taxon>Bacteria</taxon>
        <taxon>Pseudomonadati</taxon>
        <taxon>Pseudomonadota</taxon>
        <taxon>Alphaproteobacteria</taxon>
        <taxon>Rhodobacterales</taxon>
        <taxon>Roseobacteraceae</taxon>
        <taxon>Donghicola</taxon>
    </lineage>
</organism>
<dbReference type="GO" id="GO:0015658">
    <property type="term" value="F:branched-chain amino acid transmembrane transporter activity"/>
    <property type="evidence" value="ECO:0007669"/>
    <property type="project" value="InterPro"/>
</dbReference>
<keyword evidence="2" id="KW-1003">Cell membrane</keyword>
<dbReference type="Proteomes" id="UP000238392">
    <property type="component" value="Unassembled WGS sequence"/>
</dbReference>
<keyword evidence="5 6" id="KW-0472">Membrane</keyword>
<evidence type="ECO:0000256" key="3">
    <source>
        <dbReference type="ARBA" id="ARBA00022692"/>
    </source>
</evidence>
<feature type="transmembrane region" description="Helical" evidence="6">
    <location>
        <begin position="139"/>
        <end position="159"/>
    </location>
</feature>
<protein>
    <submittedName>
        <fullName evidence="7">Branched-chain amino acid transport system permease protein</fullName>
    </submittedName>
</protein>
<feature type="transmembrane region" description="Helical" evidence="6">
    <location>
        <begin position="103"/>
        <end position="127"/>
    </location>
</feature>
<dbReference type="InterPro" id="IPR043428">
    <property type="entry name" value="LivM-like"/>
</dbReference>
<feature type="transmembrane region" description="Helical" evidence="6">
    <location>
        <begin position="260"/>
        <end position="286"/>
    </location>
</feature>
<evidence type="ECO:0000256" key="1">
    <source>
        <dbReference type="ARBA" id="ARBA00004651"/>
    </source>
</evidence>
<proteinExistence type="predicted"/>
<comment type="subcellular location">
    <subcellularLocation>
        <location evidence="1">Cell membrane</location>
        <topology evidence="1">Multi-pass membrane protein</topology>
    </subcellularLocation>
</comment>
<feature type="transmembrane region" description="Helical" evidence="6">
    <location>
        <begin position="221"/>
        <end position="240"/>
    </location>
</feature>
<feature type="transmembrane region" description="Helical" evidence="6">
    <location>
        <begin position="14"/>
        <end position="37"/>
    </location>
</feature>
<dbReference type="InterPro" id="IPR001851">
    <property type="entry name" value="ABC_transp_permease"/>
</dbReference>
<dbReference type="AlphaFoldDB" id="A0A2T0WQ87"/>
<accession>A0A2T0WQ87</accession>
<dbReference type="CDD" id="cd06581">
    <property type="entry name" value="TM_PBP1_LivM_like"/>
    <property type="match status" value="1"/>
</dbReference>
<keyword evidence="3 6" id="KW-0812">Transmembrane</keyword>
<evidence type="ECO:0000256" key="6">
    <source>
        <dbReference type="SAM" id="Phobius"/>
    </source>
</evidence>
<dbReference type="PANTHER" id="PTHR30482">
    <property type="entry name" value="HIGH-AFFINITY BRANCHED-CHAIN AMINO ACID TRANSPORT SYSTEM PERMEASE"/>
    <property type="match status" value="1"/>
</dbReference>
<comment type="caution">
    <text evidence="7">The sequence shown here is derived from an EMBL/GenBank/DDBJ whole genome shotgun (WGS) entry which is preliminary data.</text>
</comment>
<reference evidence="7 8" key="1">
    <citation type="submission" date="2018-03" db="EMBL/GenBank/DDBJ databases">
        <title>Genomic Encyclopedia of Archaeal and Bacterial Type Strains, Phase II (KMG-II): from individual species to whole genera.</title>
        <authorList>
            <person name="Goeker M."/>
        </authorList>
    </citation>
    <scope>NUCLEOTIDE SEQUENCE [LARGE SCALE GENOMIC DNA]</scope>
    <source>
        <strain evidence="7 8">DSM 100212</strain>
    </source>
</reference>
<evidence type="ECO:0000256" key="2">
    <source>
        <dbReference type="ARBA" id="ARBA00022475"/>
    </source>
</evidence>
<dbReference type="OrthoDB" id="9814461at2"/>
<feature type="transmembrane region" description="Helical" evidence="6">
    <location>
        <begin position="292"/>
        <end position="310"/>
    </location>
</feature>
<evidence type="ECO:0000256" key="5">
    <source>
        <dbReference type="ARBA" id="ARBA00023136"/>
    </source>
</evidence>
<dbReference type="RefSeq" id="WP_106265105.1">
    <property type="nucleotide sequence ID" value="NZ_PVTQ01000007.1"/>
</dbReference>
<sequence>MATRDLDIVTSAPLVIRFLPTACLAVAVLVLAAAPWWAGRADLRLLMEVFAYLALAQMWNLLAGYTGLVSVGQQAFVGLGGYLFFALTVFAGIPVLPAMGLAALLTGLIAVPTAGIAFRLNGAYFAIGTWVIAEVFRLLAAQIAALGGGSGISLPAQVVRAMGRRQVMEMTMYYTSFAIGISSVLFVWLLLRSRWGLALAAIRDSELAVETLGVNTQRVKVLIYIVTAAFTALAGSFFFLQKLRITPDAAFSLNDWTAFVIFIVVIGGIGTIEGPILGVIVFFALREIASDWGAWYLMLMGASAIAVMLIDKRGLYGWLKDRLGLVILPTSRHLD</sequence>
<evidence type="ECO:0000256" key="4">
    <source>
        <dbReference type="ARBA" id="ARBA00022989"/>
    </source>
</evidence>
<keyword evidence="4 6" id="KW-1133">Transmembrane helix</keyword>
<dbReference type="EMBL" id="PVTQ01000007">
    <property type="protein sequence ID" value="PRY88862.1"/>
    <property type="molecule type" value="Genomic_DNA"/>
</dbReference>
<dbReference type="PANTHER" id="PTHR30482:SF17">
    <property type="entry name" value="ABC TRANSPORTER ATP-BINDING PROTEIN"/>
    <property type="match status" value="1"/>
</dbReference>